<keyword evidence="1" id="KW-0812">Transmembrane</keyword>
<name>A0ABT3ZVT6_9BACT</name>
<evidence type="ECO:0000313" key="3">
    <source>
        <dbReference type="EMBL" id="MCY1073505.1"/>
    </source>
</evidence>
<dbReference type="EMBL" id="JAPNKA010000001">
    <property type="protein sequence ID" value="MCY1073505.1"/>
    <property type="molecule type" value="Genomic_DNA"/>
</dbReference>
<protein>
    <submittedName>
        <fullName evidence="3">AHH domain-containing protein</fullName>
    </submittedName>
</protein>
<feature type="chain" id="PRO_5045958572" evidence="2">
    <location>
        <begin position="25"/>
        <end position="433"/>
    </location>
</feature>
<accession>A0ABT3ZVT6</accession>
<organism evidence="3 4">
    <name type="scientific">Archangium lansingense</name>
    <dbReference type="NCBI Taxonomy" id="2995310"/>
    <lineage>
        <taxon>Bacteria</taxon>
        <taxon>Pseudomonadati</taxon>
        <taxon>Myxococcota</taxon>
        <taxon>Myxococcia</taxon>
        <taxon>Myxococcales</taxon>
        <taxon>Cystobacterineae</taxon>
        <taxon>Archangiaceae</taxon>
        <taxon>Archangium</taxon>
    </lineage>
</organism>
<evidence type="ECO:0000256" key="2">
    <source>
        <dbReference type="SAM" id="SignalP"/>
    </source>
</evidence>
<dbReference type="InterPro" id="IPR032871">
    <property type="entry name" value="AHH_dom_containing"/>
</dbReference>
<keyword evidence="1" id="KW-1133">Transmembrane helix</keyword>
<feature type="signal peptide" evidence="2">
    <location>
        <begin position="1"/>
        <end position="24"/>
    </location>
</feature>
<feature type="transmembrane region" description="Helical" evidence="1">
    <location>
        <begin position="160"/>
        <end position="179"/>
    </location>
</feature>
<keyword evidence="4" id="KW-1185">Reference proteome</keyword>
<dbReference type="Proteomes" id="UP001207654">
    <property type="component" value="Unassembled WGS sequence"/>
</dbReference>
<comment type="caution">
    <text evidence="3">The sequence shown here is derived from an EMBL/GenBank/DDBJ whole genome shotgun (WGS) entry which is preliminary data.</text>
</comment>
<dbReference type="Pfam" id="PF14412">
    <property type="entry name" value="AHH"/>
    <property type="match status" value="1"/>
</dbReference>
<sequence length="433" mass="46777">MSTCSWPRMAVALWLVLAVSCVTSPEELPLEGRNRVQPKVVRTSALPGGALRLTFEPVAPAPVLEQLRVEEARAVLAAFHESFPREKGRRFRLVRTSTEPGPEEWEQRLREEFVSRYGPPVVPLPGALETSPVFLALKLSPRYMGEGVRDAAQELFSSRLFLSSVALSVLVYFAAWVAPEPIFTKAFVTALTLRVALVVGVLELNQFARACARLYQEAEAARTVEELEAVAERFGKAVGGTGLRVLMLVASMGVAKGLPEVPQGGLGALLRAPRYSLPGGISMGSASTVQMVADGTIIATGVAAGTAAASPVGSACTDGSESQDGYHWHHLATNKNDISERFGGPWTPRFEQLFELAGMSLDAAENLVYLKGHKGPHPEAYHEAVFEKLNSELRDCGAVSRCRGKLLEALGRLAEEVCTPGSRLHRLVTKSHE</sequence>
<dbReference type="RefSeq" id="WP_267532509.1">
    <property type="nucleotide sequence ID" value="NZ_JAPNKA010000001.1"/>
</dbReference>
<reference evidence="3 4" key="1">
    <citation type="submission" date="2022-11" db="EMBL/GenBank/DDBJ databases">
        <title>Minimal conservation of predation-associated metabolite biosynthetic gene clusters underscores biosynthetic potential of Myxococcota including descriptions for ten novel species: Archangium lansinium sp. nov., Myxococcus landrumus sp. nov., Nannocystis bai.</title>
        <authorList>
            <person name="Ahearne A."/>
            <person name="Stevens C."/>
            <person name="Phillips K."/>
        </authorList>
    </citation>
    <scope>NUCLEOTIDE SEQUENCE [LARGE SCALE GENOMIC DNA]</scope>
    <source>
        <strain evidence="3 4">MIWBW</strain>
    </source>
</reference>
<proteinExistence type="predicted"/>
<gene>
    <name evidence="3" type="ORF">OV287_03330</name>
</gene>
<keyword evidence="2" id="KW-0732">Signal</keyword>
<evidence type="ECO:0000256" key="1">
    <source>
        <dbReference type="SAM" id="Phobius"/>
    </source>
</evidence>
<evidence type="ECO:0000313" key="4">
    <source>
        <dbReference type="Proteomes" id="UP001207654"/>
    </source>
</evidence>
<keyword evidence="1" id="KW-0472">Membrane</keyword>